<name>A0ABQ4LN69_9BACL</name>
<comment type="caution">
    <text evidence="2">The sequence shown here is derived from an EMBL/GenBank/DDBJ whole genome shotgun (WGS) entry which is preliminary data.</text>
</comment>
<dbReference type="Pfam" id="PF07852">
    <property type="entry name" value="DUF1642"/>
    <property type="match status" value="1"/>
</dbReference>
<keyword evidence="3" id="KW-1185">Reference proteome</keyword>
<evidence type="ECO:0000313" key="2">
    <source>
        <dbReference type="EMBL" id="GIO57968.1"/>
    </source>
</evidence>
<accession>A0ABQ4LN69</accession>
<proteinExistence type="predicted"/>
<protein>
    <submittedName>
        <fullName evidence="2">Uncharacterized protein</fullName>
    </submittedName>
</protein>
<organism evidence="2 3">
    <name type="scientific">Paenibacillus cineris</name>
    <dbReference type="NCBI Taxonomy" id="237530"/>
    <lineage>
        <taxon>Bacteria</taxon>
        <taxon>Bacillati</taxon>
        <taxon>Bacillota</taxon>
        <taxon>Bacilli</taxon>
        <taxon>Bacillales</taxon>
        <taxon>Paenibacillaceae</taxon>
        <taxon>Paenibacillus</taxon>
    </lineage>
</organism>
<evidence type="ECO:0000256" key="1">
    <source>
        <dbReference type="SAM" id="Coils"/>
    </source>
</evidence>
<gene>
    <name evidence="2" type="ORF">J21TS7_62860</name>
</gene>
<sequence length="224" mass="25636">MPKVLITNGTIDGTWYEGKEGTVWDVKTTDASVYMLKNGHGRGVAMEDGELLYSQAEYRELGDINEIIQRQRDKAIDDLAKHAQTIVDLQDEKLRLQQEVDRARDKQKVELPREVAEAIEQLKNADLSSFGIMHFIDHISEVKNHQWHQPLRVLRKFTFLDTNQYTGGCELLMNALVNGYTVEPTARDKVKQLIEKWYTDPGDVTDAELYELSDGIIDLLQKSS</sequence>
<dbReference type="RefSeq" id="WP_212985985.1">
    <property type="nucleotide sequence ID" value="NZ_BORU01000005.1"/>
</dbReference>
<dbReference type="EMBL" id="BORU01000005">
    <property type="protein sequence ID" value="GIO57968.1"/>
    <property type="molecule type" value="Genomic_DNA"/>
</dbReference>
<reference evidence="2 3" key="1">
    <citation type="submission" date="2021-03" db="EMBL/GenBank/DDBJ databases">
        <title>Antimicrobial resistance genes in bacteria isolated from Japanese honey, and their potential for conferring macrolide and lincosamide resistance in the American foulbrood pathogen Paenibacillus larvae.</title>
        <authorList>
            <person name="Okamoto M."/>
            <person name="Kumagai M."/>
            <person name="Kanamori H."/>
            <person name="Takamatsu D."/>
        </authorList>
    </citation>
    <scope>NUCLEOTIDE SEQUENCE [LARGE SCALE GENOMIC DNA]</scope>
    <source>
        <strain evidence="2 3">J21TS7</strain>
    </source>
</reference>
<dbReference type="Proteomes" id="UP000676601">
    <property type="component" value="Unassembled WGS sequence"/>
</dbReference>
<dbReference type="InterPro" id="IPR012865">
    <property type="entry name" value="DUF1642"/>
</dbReference>
<feature type="coiled-coil region" evidence="1">
    <location>
        <begin position="72"/>
        <end position="106"/>
    </location>
</feature>
<keyword evidence="1" id="KW-0175">Coiled coil</keyword>
<evidence type="ECO:0000313" key="3">
    <source>
        <dbReference type="Proteomes" id="UP000676601"/>
    </source>
</evidence>